<protein>
    <submittedName>
        <fullName evidence="2">Uncharacterized protein</fullName>
    </submittedName>
</protein>
<dbReference type="AlphaFoldDB" id="A0A2Z7BGS7"/>
<organism evidence="2 3">
    <name type="scientific">Dorcoceras hygrometricum</name>
    <dbReference type="NCBI Taxonomy" id="472368"/>
    <lineage>
        <taxon>Eukaryota</taxon>
        <taxon>Viridiplantae</taxon>
        <taxon>Streptophyta</taxon>
        <taxon>Embryophyta</taxon>
        <taxon>Tracheophyta</taxon>
        <taxon>Spermatophyta</taxon>
        <taxon>Magnoliopsida</taxon>
        <taxon>eudicotyledons</taxon>
        <taxon>Gunneridae</taxon>
        <taxon>Pentapetalae</taxon>
        <taxon>asterids</taxon>
        <taxon>lamiids</taxon>
        <taxon>Lamiales</taxon>
        <taxon>Gesneriaceae</taxon>
        <taxon>Didymocarpoideae</taxon>
        <taxon>Trichosporeae</taxon>
        <taxon>Loxocarpinae</taxon>
        <taxon>Dorcoceras</taxon>
    </lineage>
</organism>
<feature type="compositionally biased region" description="Basic and acidic residues" evidence="1">
    <location>
        <begin position="57"/>
        <end position="78"/>
    </location>
</feature>
<keyword evidence="3" id="KW-1185">Reference proteome</keyword>
<evidence type="ECO:0000313" key="3">
    <source>
        <dbReference type="Proteomes" id="UP000250235"/>
    </source>
</evidence>
<gene>
    <name evidence="2" type="ORF">F511_38792</name>
</gene>
<dbReference type="Proteomes" id="UP000250235">
    <property type="component" value="Unassembled WGS sequence"/>
</dbReference>
<feature type="region of interest" description="Disordered" evidence="1">
    <location>
        <begin position="57"/>
        <end position="82"/>
    </location>
</feature>
<accession>A0A2Z7BGS7</accession>
<reference evidence="2 3" key="1">
    <citation type="journal article" date="2015" name="Proc. Natl. Acad. Sci. U.S.A.">
        <title>The resurrection genome of Boea hygrometrica: A blueprint for survival of dehydration.</title>
        <authorList>
            <person name="Xiao L."/>
            <person name="Yang G."/>
            <person name="Zhang L."/>
            <person name="Yang X."/>
            <person name="Zhao S."/>
            <person name="Ji Z."/>
            <person name="Zhou Q."/>
            <person name="Hu M."/>
            <person name="Wang Y."/>
            <person name="Chen M."/>
            <person name="Xu Y."/>
            <person name="Jin H."/>
            <person name="Xiao X."/>
            <person name="Hu G."/>
            <person name="Bao F."/>
            <person name="Hu Y."/>
            <person name="Wan P."/>
            <person name="Li L."/>
            <person name="Deng X."/>
            <person name="Kuang T."/>
            <person name="Xiang C."/>
            <person name="Zhu J.K."/>
            <person name="Oliver M.J."/>
            <person name="He Y."/>
        </authorList>
    </citation>
    <scope>NUCLEOTIDE SEQUENCE [LARGE SCALE GENOMIC DNA]</scope>
    <source>
        <strain evidence="3">cv. XS01</strain>
    </source>
</reference>
<evidence type="ECO:0000256" key="1">
    <source>
        <dbReference type="SAM" id="MobiDB-lite"/>
    </source>
</evidence>
<feature type="region of interest" description="Disordered" evidence="1">
    <location>
        <begin position="31"/>
        <end position="50"/>
    </location>
</feature>
<proteinExistence type="predicted"/>
<dbReference type="EMBL" id="KV007512">
    <property type="protein sequence ID" value="KZV31338.1"/>
    <property type="molecule type" value="Genomic_DNA"/>
</dbReference>
<name>A0A2Z7BGS7_9LAMI</name>
<feature type="compositionally biased region" description="Gly residues" evidence="1">
    <location>
        <begin position="36"/>
        <end position="45"/>
    </location>
</feature>
<sequence length="178" mass="20217">MIAISARLKVNLAQILLQVLMNMVKNPKRQSQGFTIQGGSGGGGGFEDDLELDSRMEHEGQKDQEITADERESSHHDSIPTVPVEANQGCETQLDFMKPADKVLDDIRNESAPVKEYCQLLIKSTWDNVSARITIFEEWLHFRKEVRIKDISSFDHLITIEEQLLAWGETEEVSDLFE</sequence>
<evidence type="ECO:0000313" key="2">
    <source>
        <dbReference type="EMBL" id="KZV31338.1"/>
    </source>
</evidence>